<organism evidence="1 2">
    <name type="scientific">Microbacterium pumilum</name>
    <dbReference type="NCBI Taxonomy" id="344165"/>
    <lineage>
        <taxon>Bacteria</taxon>
        <taxon>Bacillati</taxon>
        <taxon>Actinomycetota</taxon>
        <taxon>Actinomycetes</taxon>
        <taxon>Micrococcales</taxon>
        <taxon>Microbacteriaceae</taxon>
        <taxon>Microbacterium</taxon>
    </lineage>
</organism>
<proteinExistence type="predicted"/>
<accession>A0ABN2SAL2</accession>
<protein>
    <submittedName>
        <fullName evidence="1">Uncharacterized protein</fullName>
    </submittedName>
</protein>
<reference evidence="1 2" key="1">
    <citation type="journal article" date="2019" name="Int. J. Syst. Evol. Microbiol.">
        <title>The Global Catalogue of Microorganisms (GCM) 10K type strain sequencing project: providing services to taxonomists for standard genome sequencing and annotation.</title>
        <authorList>
            <consortium name="The Broad Institute Genomics Platform"/>
            <consortium name="The Broad Institute Genome Sequencing Center for Infectious Disease"/>
            <person name="Wu L."/>
            <person name="Ma J."/>
        </authorList>
    </citation>
    <scope>NUCLEOTIDE SEQUENCE [LARGE SCALE GENOMIC DNA]</scope>
    <source>
        <strain evidence="1 2">JCM 14902</strain>
    </source>
</reference>
<name>A0ABN2SAL2_9MICO</name>
<dbReference type="EMBL" id="BAAAOH010000001">
    <property type="protein sequence ID" value="GAA1983398.1"/>
    <property type="molecule type" value="Genomic_DNA"/>
</dbReference>
<evidence type="ECO:0000313" key="1">
    <source>
        <dbReference type="EMBL" id="GAA1983398.1"/>
    </source>
</evidence>
<dbReference type="Proteomes" id="UP001500326">
    <property type="component" value="Unassembled WGS sequence"/>
</dbReference>
<keyword evidence="2" id="KW-1185">Reference proteome</keyword>
<comment type="caution">
    <text evidence="1">The sequence shown here is derived from an EMBL/GenBank/DDBJ whole genome shotgun (WGS) entry which is preliminary data.</text>
</comment>
<gene>
    <name evidence="1" type="ORF">GCM10009777_16560</name>
</gene>
<sequence length="78" mass="8128">MLNGRKLVPTGPRLSVVWNLDDGSSSGAAANAAVGVAIASATALTTARERRYKGAYFLGAKGDGYQRTLCGNSQKVNR</sequence>
<evidence type="ECO:0000313" key="2">
    <source>
        <dbReference type="Proteomes" id="UP001500326"/>
    </source>
</evidence>